<dbReference type="RefSeq" id="WP_144440564.1">
    <property type="nucleotide sequence ID" value="NZ_AP014924.1"/>
</dbReference>
<keyword evidence="2" id="KW-1185">Reference proteome</keyword>
<organism evidence="1 2">
    <name type="scientific">Limnochorda pilosa</name>
    <dbReference type="NCBI Taxonomy" id="1555112"/>
    <lineage>
        <taxon>Bacteria</taxon>
        <taxon>Bacillati</taxon>
        <taxon>Bacillota</taxon>
        <taxon>Limnochordia</taxon>
        <taxon>Limnochordales</taxon>
        <taxon>Limnochordaceae</taxon>
        <taxon>Limnochorda</taxon>
    </lineage>
</organism>
<sequence length="88" mass="10005">MAGWSPDPVEDASTELRWARMLGEVDLMPHEGEREARRLARLERDLGRALDLLHPASPLARYLDPWGDERAYLATAREAAKRVRARLG</sequence>
<name>A0A0K2SQF3_LIMPI</name>
<proteinExistence type="predicted"/>
<evidence type="ECO:0000313" key="1">
    <source>
        <dbReference type="EMBL" id="BAS29355.1"/>
    </source>
</evidence>
<accession>A0A0K2SQF3</accession>
<dbReference type="AlphaFoldDB" id="A0A0K2SQF3"/>
<dbReference type="Proteomes" id="UP000065807">
    <property type="component" value="Chromosome"/>
</dbReference>
<reference evidence="2" key="1">
    <citation type="submission" date="2015-07" db="EMBL/GenBank/DDBJ databases">
        <title>Complete genome sequence and phylogenetic analysis of Limnochorda pilosa.</title>
        <authorList>
            <person name="Watanabe M."/>
            <person name="Kojima H."/>
            <person name="Fukui M."/>
        </authorList>
    </citation>
    <scope>NUCLEOTIDE SEQUENCE [LARGE SCALE GENOMIC DNA]</scope>
    <source>
        <strain evidence="2">HC45</strain>
    </source>
</reference>
<evidence type="ECO:0000313" key="2">
    <source>
        <dbReference type="Proteomes" id="UP000065807"/>
    </source>
</evidence>
<protein>
    <submittedName>
        <fullName evidence="1">Uncharacterized protein</fullName>
    </submittedName>
</protein>
<reference evidence="2" key="2">
    <citation type="journal article" date="2016" name="Int. J. Syst. Evol. Microbiol.">
        <title>Complete genome sequence and cell structure of Limnochorda pilosa, a Gram-negative spore-former within the phylum Firmicutes.</title>
        <authorList>
            <person name="Watanabe M."/>
            <person name="Kojima H."/>
            <person name="Fukui M."/>
        </authorList>
    </citation>
    <scope>NUCLEOTIDE SEQUENCE [LARGE SCALE GENOMIC DNA]</scope>
    <source>
        <strain evidence="2">HC45</strain>
    </source>
</reference>
<gene>
    <name evidence="1" type="ORF">LIP_3544</name>
</gene>
<dbReference type="EMBL" id="AP014924">
    <property type="protein sequence ID" value="BAS29355.1"/>
    <property type="molecule type" value="Genomic_DNA"/>
</dbReference>
<dbReference type="KEGG" id="lpil:LIP_3544"/>